<dbReference type="AlphaFoldDB" id="A0A9E7HA69"/>
<reference evidence="2" key="1">
    <citation type="submission" date="2022-05" db="EMBL/GenBank/DDBJ databases">
        <title>The Musa troglodytarum L. genome provides insights into the mechanism of non-climacteric behaviour and enrichment of carotenoids.</title>
        <authorList>
            <person name="Wang J."/>
        </authorList>
    </citation>
    <scope>NUCLEOTIDE SEQUENCE</scope>
    <source>
        <tissue evidence="2">Leaf</tissue>
    </source>
</reference>
<dbReference type="Proteomes" id="UP001055439">
    <property type="component" value="Chromosome 8"/>
</dbReference>
<evidence type="ECO:0000313" key="3">
    <source>
        <dbReference type="Proteomes" id="UP001055439"/>
    </source>
</evidence>
<proteinExistence type="predicted"/>
<feature type="region of interest" description="Disordered" evidence="1">
    <location>
        <begin position="13"/>
        <end position="47"/>
    </location>
</feature>
<accession>A0A9E7HA69</accession>
<name>A0A9E7HA69_9LILI</name>
<dbReference type="EMBL" id="CP097510">
    <property type="protein sequence ID" value="URE29470.1"/>
    <property type="molecule type" value="Genomic_DNA"/>
</dbReference>
<protein>
    <submittedName>
        <fullName evidence="2">POT family</fullName>
    </submittedName>
</protein>
<feature type="compositionally biased region" description="Basic and acidic residues" evidence="1">
    <location>
        <begin position="237"/>
        <end position="252"/>
    </location>
</feature>
<evidence type="ECO:0000256" key="1">
    <source>
        <dbReference type="SAM" id="MobiDB-lite"/>
    </source>
</evidence>
<sequence length="407" mass="45669">MWNGLPASSAPSGLVLRLPLPGGNRPRRAHALRTGLRREPVRPARHPGPRRQELLLQLVVLRNLLRRRGHRPRPQLRPGQHRLGPWVRNPLHRYAVCPRAVRARNQDLPLLPLAGGEPLRSDRQNARRIGKEEAGKPSRYRTAIRTNDFWAASASPLTVPHMDDVFDLRRWVRAVLDSLHQPRRDTGQEDRVQASGAAGGAAEFYQRLHHRLHPHLRRHPRPRGSEVLRASFRHHHAAEDRHRDGSLPRLHGDSGSGGDEAAQNRPRVRFGGSAQRSDPDELVVAGASVCSFRGGRRLHHGRPAGVLLRPSPRCIEEPGAGSLPEHLRHRQLHQRIPDLCDQQNDGRRGRELVFQQSQPCSSRLLLLASCGAQHDGATSLRVLHASLCVQEKAGGYRSHVVHLPEHE</sequence>
<feature type="compositionally biased region" description="Low complexity" evidence="1">
    <location>
        <begin position="13"/>
        <end position="24"/>
    </location>
</feature>
<keyword evidence="3" id="KW-1185">Reference proteome</keyword>
<feature type="region of interest" description="Disordered" evidence="1">
    <location>
        <begin position="236"/>
        <end position="279"/>
    </location>
</feature>
<organism evidence="2 3">
    <name type="scientific">Musa troglodytarum</name>
    <name type="common">fe'i banana</name>
    <dbReference type="NCBI Taxonomy" id="320322"/>
    <lineage>
        <taxon>Eukaryota</taxon>
        <taxon>Viridiplantae</taxon>
        <taxon>Streptophyta</taxon>
        <taxon>Embryophyta</taxon>
        <taxon>Tracheophyta</taxon>
        <taxon>Spermatophyta</taxon>
        <taxon>Magnoliopsida</taxon>
        <taxon>Liliopsida</taxon>
        <taxon>Zingiberales</taxon>
        <taxon>Musaceae</taxon>
        <taxon>Musa</taxon>
    </lineage>
</organism>
<gene>
    <name evidence="2" type="ORF">MUK42_18329</name>
</gene>
<evidence type="ECO:0000313" key="2">
    <source>
        <dbReference type="EMBL" id="URE29470.1"/>
    </source>
</evidence>